<protein>
    <submittedName>
        <fullName evidence="2">FIG002781: Alpha-L-glutamate ligase family protein</fullName>
    </submittedName>
</protein>
<keyword evidence="2" id="KW-0436">Ligase</keyword>
<dbReference type="PANTHER" id="PTHR21621:SF0">
    <property type="entry name" value="BETA-CITRYLGLUTAMATE SYNTHASE B-RELATED"/>
    <property type="match status" value="1"/>
</dbReference>
<reference evidence="2" key="1">
    <citation type="submission" date="2018-06" db="EMBL/GenBank/DDBJ databases">
        <authorList>
            <person name="Zhirakovskaya E."/>
        </authorList>
    </citation>
    <scope>NUCLEOTIDE SEQUENCE</scope>
</reference>
<dbReference type="Pfam" id="PF14397">
    <property type="entry name" value="ATPgrasp_ST"/>
    <property type="match status" value="1"/>
</dbReference>
<dbReference type="GO" id="GO:0009432">
    <property type="term" value="P:SOS response"/>
    <property type="evidence" value="ECO:0007669"/>
    <property type="project" value="TreeGrafter"/>
</dbReference>
<dbReference type="AlphaFoldDB" id="A0A3B1BV16"/>
<evidence type="ECO:0000259" key="1">
    <source>
        <dbReference type="PROSITE" id="PS50975"/>
    </source>
</evidence>
<dbReference type="GO" id="GO:0018169">
    <property type="term" value="F:ribosomal S6-glutamic acid ligase activity"/>
    <property type="evidence" value="ECO:0007669"/>
    <property type="project" value="TreeGrafter"/>
</dbReference>
<dbReference type="InterPro" id="IPR011761">
    <property type="entry name" value="ATP-grasp"/>
</dbReference>
<dbReference type="GO" id="GO:0005737">
    <property type="term" value="C:cytoplasm"/>
    <property type="evidence" value="ECO:0007669"/>
    <property type="project" value="TreeGrafter"/>
</dbReference>
<feature type="domain" description="ATP-grasp" evidence="1">
    <location>
        <begin position="37"/>
        <end position="288"/>
    </location>
</feature>
<accession>A0A3B1BV16</accession>
<dbReference type="PANTHER" id="PTHR21621">
    <property type="entry name" value="RIBOSOMAL PROTEIN S6 MODIFICATION PROTEIN"/>
    <property type="match status" value="1"/>
</dbReference>
<dbReference type="Gene3D" id="3.30.470.20">
    <property type="entry name" value="ATP-grasp fold, B domain"/>
    <property type="match status" value="1"/>
</dbReference>
<proteinExistence type="predicted"/>
<organism evidence="2">
    <name type="scientific">hydrothermal vent metagenome</name>
    <dbReference type="NCBI Taxonomy" id="652676"/>
    <lineage>
        <taxon>unclassified sequences</taxon>
        <taxon>metagenomes</taxon>
        <taxon>ecological metagenomes</taxon>
    </lineage>
</organism>
<dbReference type="PROSITE" id="PS50975">
    <property type="entry name" value="ATP_GRASP"/>
    <property type="match status" value="1"/>
</dbReference>
<name>A0A3B1BV16_9ZZZZ</name>
<gene>
    <name evidence="2" type="ORF">MNBD_IGNAVI01-1527</name>
</gene>
<dbReference type="GO" id="GO:0046872">
    <property type="term" value="F:metal ion binding"/>
    <property type="evidence" value="ECO:0007669"/>
    <property type="project" value="InterPro"/>
</dbReference>
<dbReference type="SUPFAM" id="SSF56059">
    <property type="entry name" value="Glutathione synthetase ATP-binding domain-like"/>
    <property type="match status" value="1"/>
</dbReference>
<dbReference type="InterPro" id="IPR039523">
    <property type="entry name" value="RimK-rel_E_lig_ATP-grasp"/>
</dbReference>
<sequence length="291" mass="33188">MRIHETILGLNKRNIRYIYEYNERKYYKLADDKLISKKLLEKHGFPTPKLLGEFAHYFQLTQVAKSLNKNADFVIKPSRGMGGAGILVFDKYVNDKWVTTSGEEYDHNAIYRHSSMILSGVFSLDSTIDVVMIEEKILIDDLFTRIAYQGIPDIRVIVFKGEPVMAMLRIPTKKSKGKANLHMGGIGVGIRMDNGVTFISDSYRKGVEINPDNGERVVGIKIPHWERILKLSSEIQKIVPLGYMGLDWVIDKRYGPQILEMNVRPGLEIQNINGMGLHAVLHNIKENNENK</sequence>
<dbReference type="EMBL" id="UOGD01000019">
    <property type="protein sequence ID" value="VAX15388.1"/>
    <property type="molecule type" value="Genomic_DNA"/>
</dbReference>
<evidence type="ECO:0000313" key="2">
    <source>
        <dbReference type="EMBL" id="VAX15388.1"/>
    </source>
</evidence>
<dbReference type="GO" id="GO:0005524">
    <property type="term" value="F:ATP binding"/>
    <property type="evidence" value="ECO:0007669"/>
    <property type="project" value="InterPro"/>
</dbReference>